<name>A0A8J5WDU0_ZIZPA</name>
<comment type="caution">
    <text evidence="1">The sequence shown here is derived from an EMBL/GenBank/DDBJ whole genome shotgun (WGS) entry which is preliminary data.</text>
</comment>
<proteinExistence type="predicted"/>
<keyword evidence="2" id="KW-1185">Reference proteome</keyword>
<reference evidence="1" key="1">
    <citation type="journal article" date="2021" name="bioRxiv">
        <title>Whole Genome Assembly and Annotation of Northern Wild Rice, Zizania palustris L., Supports a Whole Genome Duplication in the Zizania Genus.</title>
        <authorList>
            <person name="Haas M."/>
            <person name="Kono T."/>
            <person name="Macchietto M."/>
            <person name="Millas R."/>
            <person name="McGilp L."/>
            <person name="Shao M."/>
            <person name="Duquette J."/>
            <person name="Hirsch C.N."/>
            <person name="Kimball J."/>
        </authorList>
    </citation>
    <scope>NUCLEOTIDE SEQUENCE</scope>
    <source>
        <tissue evidence="1">Fresh leaf tissue</tissue>
    </source>
</reference>
<evidence type="ECO:0000313" key="2">
    <source>
        <dbReference type="Proteomes" id="UP000729402"/>
    </source>
</evidence>
<accession>A0A8J5WDU0</accession>
<organism evidence="1 2">
    <name type="scientific">Zizania palustris</name>
    <name type="common">Northern wild rice</name>
    <dbReference type="NCBI Taxonomy" id="103762"/>
    <lineage>
        <taxon>Eukaryota</taxon>
        <taxon>Viridiplantae</taxon>
        <taxon>Streptophyta</taxon>
        <taxon>Embryophyta</taxon>
        <taxon>Tracheophyta</taxon>
        <taxon>Spermatophyta</taxon>
        <taxon>Magnoliopsida</taxon>
        <taxon>Liliopsida</taxon>
        <taxon>Poales</taxon>
        <taxon>Poaceae</taxon>
        <taxon>BOP clade</taxon>
        <taxon>Oryzoideae</taxon>
        <taxon>Oryzeae</taxon>
        <taxon>Zizaniinae</taxon>
        <taxon>Zizania</taxon>
    </lineage>
</organism>
<protein>
    <submittedName>
        <fullName evidence="1">Uncharacterized protein</fullName>
    </submittedName>
</protein>
<dbReference type="Proteomes" id="UP000729402">
    <property type="component" value="Unassembled WGS sequence"/>
</dbReference>
<dbReference type="EMBL" id="JAAALK010000081">
    <property type="protein sequence ID" value="KAG8088950.1"/>
    <property type="molecule type" value="Genomic_DNA"/>
</dbReference>
<sequence length="157" mass="17707">MHIATRRRSRAGMQGEAPAFQMHAFSSPSLQWPPATASFQMYNLLSLSPPPAPGDAMGGTTVVTATASFQMYRRRHGRHHNVHRHRLLPDVQAALPLPSSCPKRRHGRRRLQWRRKLTQSSSLTRPSLRTFSSTSCNILAEELFLLHTRTSKLESVS</sequence>
<dbReference type="AlphaFoldDB" id="A0A8J5WDU0"/>
<evidence type="ECO:0000313" key="1">
    <source>
        <dbReference type="EMBL" id="KAG8088950.1"/>
    </source>
</evidence>
<gene>
    <name evidence="1" type="ORF">GUJ93_ZPchr0011g27668</name>
</gene>
<reference evidence="1" key="2">
    <citation type="submission" date="2021-02" db="EMBL/GenBank/DDBJ databases">
        <authorList>
            <person name="Kimball J.A."/>
            <person name="Haas M.W."/>
            <person name="Macchietto M."/>
            <person name="Kono T."/>
            <person name="Duquette J."/>
            <person name="Shao M."/>
        </authorList>
    </citation>
    <scope>NUCLEOTIDE SEQUENCE</scope>
    <source>
        <tissue evidence="1">Fresh leaf tissue</tissue>
    </source>
</reference>